<organism evidence="1">
    <name type="scientific">Myoviridae sp. ctu2j3</name>
    <dbReference type="NCBI Taxonomy" id="2825197"/>
    <lineage>
        <taxon>Viruses</taxon>
        <taxon>Duplodnaviria</taxon>
        <taxon>Heunggongvirae</taxon>
        <taxon>Uroviricota</taxon>
        <taxon>Caudoviricetes</taxon>
    </lineage>
</organism>
<protein>
    <submittedName>
        <fullName evidence="1">Uncharacterized protein</fullName>
    </submittedName>
</protein>
<evidence type="ECO:0000313" key="1">
    <source>
        <dbReference type="EMBL" id="DAF94206.1"/>
    </source>
</evidence>
<sequence length="37" mass="4175">MDNLKLRGVGWVMREVCEMGKNRSYAAGWNAFVIGQS</sequence>
<reference evidence="1" key="1">
    <citation type="journal article" date="2021" name="Proc. Natl. Acad. Sci. U.S.A.">
        <title>A Catalog of Tens of Thousands of Viruses from Human Metagenomes Reveals Hidden Associations with Chronic Diseases.</title>
        <authorList>
            <person name="Tisza M.J."/>
            <person name="Buck C.B."/>
        </authorList>
    </citation>
    <scope>NUCLEOTIDE SEQUENCE</scope>
    <source>
        <strain evidence="1">Ctu2j3</strain>
    </source>
</reference>
<proteinExistence type="predicted"/>
<dbReference type="EMBL" id="BK016090">
    <property type="protein sequence ID" value="DAF94206.1"/>
    <property type="molecule type" value="Genomic_DNA"/>
</dbReference>
<accession>A0A8S5UIL7</accession>
<name>A0A8S5UIL7_9CAUD</name>